<keyword evidence="10 19" id="KW-1133">Transmembrane helix</keyword>
<feature type="binding site" evidence="18">
    <location>
        <position position="72"/>
    </location>
    <ligand>
        <name>a divalent metal cation</name>
        <dbReference type="ChEBI" id="CHEBI:60240"/>
    </ligand>
</feature>
<dbReference type="Pfam" id="PF01219">
    <property type="entry name" value="DAGK_prokar"/>
    <property type="match status" value="1"/>
</dbReference>
<dbReference type="PANTHER" id="PTHR34299">
    <property type="entry name" value="DIACYLGLYCEROL KINASE"/>
    <property type="match status" value="1"/>
</dbReference>
<keyword evidence="12 19" id="KW-0472">Membrane</keyword>
<keyword evidence="4" id="KW-0444">Lipid biosynthesis</keyword>
<evidence type="ECO:0000256" key="19">
    <source>
        <dbReference type="SAM" id="Phobius"/>
    </source>
</evidence>
<evidence type="ECO:0000256" key="16">
    <source>
        <dbReference type="PIRSR" id="PIRSR600829-2"/>
    </source>
</evidence>
<evidence type="ECO:0000256" key="12">
    <source>
        <dbReference type="ARBA" id="ARBA00023136"/>
    </source>
</evidence>
<gene>
    <name evidence="20" type="ORF">Bccel_1000</name>
</gene>
<evidence type="ECO:0000313" key="20">
    <source>
        <dbReference type="EMBL" id="KNY25740.1"/>
    </source>
</evidence>
<keyword evidence="3" id="KW-1003">Cell membrane</keyword>
<evidence type="ECO:0000256" key="2">
    <source>
        <dbReference type="ARBA" id="ARBA00005967"/>
    </source>
</evidence>
<dbReference type="OrthoDB" id="9789934at2"/>
<dbReference type="GO" id="GO:0008654">
    <property type="term" value="P:phospholipid biosynthetic process"/>
    <property type="evidence" value="ECO:0007669"/>
    <property type="project" value="UniProtKB-KW"/>
</dbReference>
<feature type="active site" description="Proton acceptor" evidence="15">
    <location>
        <position position="65"/>
    </location>
</feature>
<dbReference type="GO" id="GO:0005886">
    <property type="term" value="C:plasma membrane"/>
    <property type="evidence" value="ECO:0007669"/>
    <property type="project" value="UniProtKB-SubCell"/>
</dbReference>
<evidence type="ECO:0000256" key="8">
    <source>
        <dbReference type="ARBA" id="ARBA00022777"/>
    </source>
</evidence>
<evidence type="ECO:0000256" key="11">
    <source>
        <dbReference type="ARBA" id="ARBA00023098"/>
    </source>
</evidence>
<dbReference type="AlphaFoldDB" id="A0A0L6JJ34"/>
<evidence type="ECO:0000313" key="21">
    <source>
        <dbReference type="Proteomes" id="UP000036923"/>
    </source>
</evidence>
<feature type="transmembrane region" description="Helical" evidence="19">
    <location>
        <begin position="29"/>
        <end position="46"/>
    </location>
</feature>
<keyword evidence="11" id="KW-0443">Lipid metabolism</keyword>
<keyword evidence="6 19" id="KW-0812">Transmembrane</keyword>
<keyword evidence="7 17" id="KW-0547">Nucleotide-binding</keyword>
<keyword evidence="8 20" id="KW-0418">Kinase</keyword>
<dbReference type="CDD" id="cd14265">
    <property type="entry name" value="UDPK_IM_like"/>
    <property type="match status" value="1"/>
</dbReference>
<evidence type="ECO:0000256" key="13">
    <source>
        <dbReference type="ARBA" id="ARBA00023209"/>
    </source>
</evidence>
<keyword evidence="18" id="KW-0460">Magnesium</keyword>
<proteinExistence type="inferred from homology"/>
<dbReference type="GO" id="GO:0005524">
    <property type="term" value="F:ATP binding"/>
    <property type="evidence" value="ECO:0007669"/>
    <property type="project" value="UniProtKB-KW"/>
</dbReference>
<keyword evidence="21" id="KW-1185">Reference proteome</keyword>
<name>A0A0L6JJ34_9FIRM</name>
<keyword evidence="9 17" id="KW-0067">ATP-binding</keyword>
<dbReference type="Proteomes" id="UP000036923">
    <property type="component" value="Unassembled WGS sequence"/>
</dbReference>
<evidence type="ECO:0000256" key="15">
    <source>
        <dbReference type="PIRSR" id="PIRSR600829-1"/>
    </source>
</evidence>
<comment type="cofactor">
    <cofactor evidence="18">
        <name>Mg(2+)</name>
        <dbReference type="ChEBI" id="CHEBI:18420"/>
    </cofactor>
    <text evidence="18">Mn(2+), Zn(2+), Cd(2+) and Co(2+) support activity to lesser extents.</text>
</comment>
<evidence type="ECO:0000256" key="5">
    <source>
        <dbReference type="ARBA" id="ARBA00022679"/>
    </source>
</evidence>
<dbReference type="GO" id="GO:0046872">
    <property type="term" value="F:metal ion binding"/>
    <property type="evidence" value="ECO:0007669"/>
    <property type="project" value="UniProtKB-KW"/>
</dbReference>
<evidence type="ECO:0000256" key="3">
    <source>
        <dbReference type="ARBA" id="ARBA00022475"/>
    </source>
</evidence>
<evidence type="ECO:0000256" key="1">
    <source>
        <dbReference type="ARBA" id="ARBA00004651"/>
    </source>
</evidence>
<feature type="binding site" evidence="16">
    <location>
        <position position="65"/>
    </location>
    <ligand>
        <name>substrate</name>
    </ligand>
</feature>
<dbReference type="PATRIC" id="fig|398512.5.peg.1037"/>
<organism evidence="20 21">
    <name type="scientific">Pseudobacteroides cellulosolvens ATCC 35603 = DSM 2933</name>
    <dbReference type="NCBI Taxonomy" id="398512"/>
    <lineage>
        <taxon>Bacteria</taxon>
        <taxon>Bacillati</taxon>
        <taxon>Bacillota</taxon>
        <taxon>Clostridia</taxon>
        <taxon>Eubacteriales</taxon>
        <taxon>Oscillospiraceae</taxon>
        <taxon>Pseudobacteroides</taxon>
    </lineage>
</organism>
<evidence type="ECO:0000256" key="6">
    <source>
        <dbReference type="ARBA" id="ARBA00022692"/>
    </source>
</evidence>
<comment type="similarity">
    <text evidence="2">Belongs to the bacterial diacylglycerol kinase family.</text>
</comment>
<comment type="subcellular location">
    <subcellularLocation>
        <location evidence="1">Cell membrane</location>
        <topology evidence="1">Multi-pass membrane protein</topology>
    </subcellularLocation>
</comment>
<keyword evidence="18" id="KW-0479">Metal-binding</keyword>
<dbReference type="InterPro" id="IPR033717">
    <property type="entry name" value="UDPK"/>
</dbReference>
<dbReference type="RefSeq" id="WP_036940357.1">
    <property type="nucleotide sequence ID" value="NZ_JQKC01000013.1"/>
</dbReference>
<evidence type="ECO:0000256" key="4">
    <source>
        <dbReference type="ARBA" id="ARBA00022516"/>
    </source>
</evidence>
<protein>
    <submittedName>
        <fullName evidence="20">Diacylglycerol kinase</fullName>
    </submittedName>
</protein>
<comment type="caution">
    <text evidence="20">The sequence shown here is derived from an EMBL/GenBank/DDBJ whole genome shotgun (WGS) entry which is preliminary data.</text>
</comment>
<accession>A0A0L6JJ34</accession>
<feature type="transmembrane region" description="Helical" evidence="19">
    <location>
        <begin position="92"/>
        <end position="113"/>
    </location>
</feature>
<reference evidence="21" key="1">
    <citation type="submission" date="2015-07" db="EMBL/GenBank/DDBJ databases">
        <title>Near-Complete Genome Sequence of the Cellulolytic Bacterium Bacteroides (Pseudobacteroides) cellulosolvens ATCC 35603.</title>
        <authorList>
            <person name="Dassa B."/>
            <person name="Utturkar S.M."/>
            <person name="Klingeman D.M."/>
            <person name="Hurt R.A."/>
            <person name="Keller M."/>
            <person name="Xu J."/>
            <person name="Reddy Y.H.K."/>
            <person name="Borovok I."/>
            <person name="Grinberg I.R."/>
            <person name="Lamed R."/>
            <person name="Zhivin O."/>
            <person name="Bayer E.A."/>
            <person name="Brown S.D."/>
        </authorList>
    </citation>
    <scope>NUCLEOTIDE SEQUENCE [LARGE SCALE GENOMIC DNA]</scope>
    <source>
        <strain evidence="21">DSM 2933</strain>
    </source>
</reference>
<dbReference type="eggNOG" id="COG0818">
    <property type="taxonomic scope" value="Bacteria"/>
</dbReference>
<evidence type="ECO:0000256" key="17">
    <source>
        <dbReference type="PIRSR" id="PIRSR600829-3"/>
    </source>
</evidence>
<dbReference type="GO" id="GO:0016301">
    <property type="term" value="F:kinase activity"/>
    <property type="evidence" value="ECO:0007669"/>
    <property type="project" value="UniProtKB-KW"/>
</dbReference>
<dbReference type="Gene3D" id="1.10.287.3610">
    <property type="match status" value="1"/>
</dbReference>
<evidence type="ECO:0000256" key="10">
    <source>
        <dbReference type="ARBA" id="ARBA00022989"/>
    </source>
</evidence>
<feature type="binding site" evidence="17">
    <location>
        <begin position="90"/>
        <end position="91"/>
    </location>
    <ligand>
        <name>ATP</name>
        <dbReference type="ChEBI" id="CHEBI:30616"/>
    </ligand>
</feature>
<feature type="binding site" evidence="17">
    <location>
        <position position="72"/>
    </location>
    <ligand>
        <name>ATP</name>
        <dbReference type="ChEBI" id="CHEBI:30616"/>
    </ligand>
</feature>
<feature type="binding site" evidence="17">
    <location>
        <position position="24"/>
    </location>
    <ligand>
        <name>ATP</name>
        <dbReference type="ChEBI" id="CHEBI:30616"/>
    </ligand>
</feature>
<evidence type="ECO:0000256" key="14">
    <source>
        <dbReference type="ARBA" id="ARBA00023264"/>
    </source>
</evidence>
<keyword evidence="5" id="KW-0808">Transferase</keyword>
<dbReference type="STRING" id="398512.Bccel_1000"/>
<dbReference type="InterPro" id="IPR000829">
    <property type="entry name" value="DAGK"/>
</dbReference>
<evidence type="ECO:0000256" key="7">
    <source>
        <dbReference type="ARBA" id="ARBA00022741"/>
    </source>
</evidence>
<feature type="transmembrane region" description="Helical" evidence="19">
    <location>
        <begin position="52"/>
        <end position="71"/>
    </location>
</feature>
<sequence>MKNKHFWDNFLNAIRGIVTAVKNERHMKFHVFATCLIIPLSIYYRISKLEFIAVILTISAVITAEMINTAIEAVVDLATSEYNEKAKIAKDVAAGAVLVSAVFSIVIGFLVFFDRVSGDIIKLF</sequence>
<dbReference type="PANTHER" id="PTHR34299:SF1">
    <property type="entry name" value="DIACYLGLYCEROL KINASE"/>
    <property type="match status" value="1"/>
</dbReference>
<feature type="binding site" evidence="18">
    <location>
        <position position="24"/>
    </location>
    <ligand>
        <name>a divalent metal cation</name>
        <dbReference type="ChEBI" id="CHEBI:60240"/>
    </ligand>
</feature>
<dbReference type="InterPro" id="IPR036945">
    <property type="entry name" value="DAGK_sf"/>
</dbReference>
<keyword evidence="13" id="KW-0594">Phospholipid biosynthesis</keyword>
<evidence type="ECO:0000256" key="9">
    <source>
        <dbReference type="ARBA" id="ARBA00022840"/>
    </source>
</evidence>
<evidence type="ECO:0000256" key="18">
    <source>
        <dbReference type="PIRSR" id="PIRSR600829-4"/>
    </source>
</evidence>
<keyword evidence="14" id="KW-1208">Phospholipid metabolism</keyword>
<dbReference type="EMBL" id="LGTC01000001">
    <property type="protein sequence ID" value="KNY25740.1"/>
    <property type="molecule type" value="Genomic_DNA"/>
</dbReference>
<dbReference type="PROSITE" id="PS01069">
    <property type="entry name" value="DAGK_PROKAR"/>
    <property type="match status" value="1"/>
</dbReference>